<dbReference type="GO" id="GO:0003700">
    <property type="term" value="F:DNA-binding transcription factor activity"/>
    <property type="evidence" value="ECO:0007669"/>
    <property type="project" value="TreeGrafter"/>
</dbReference>
<dbReference type="GO" id="GO:0005516">
    <property type="term" value="F:calmodulin binding"/>
    <property type="evidence" value="ECO:0007669"/>
    <property type="project" value="InterPro"/>
</dbReference>
<evidence type="ECO:0000256" key="1">
    <source>
        <dbReference type="SAM" id="MobiDB-lite"/>
    </source>
</evidence>
<dbReference type="PANTHER" id="PTHR31713">
    <property type="entry name" value="OS02G0177800 PROTEIN"/>
    <property type="match status" value="1"/>
</dbReference>
<dbReference type="GO" id="GO:0080142">
    <property type="term" value="P:regulation of salicylic acid biosynthetic process"/>
    <property type="evidence" value="ECO:0007669"/>
    <property type="project" value="TreeGrafter"/>
</dbReference>
<dbReference type="InterPro" id="IPR012416">
    <property type="entry name" value="CBP60"/>
</dbReference>
<dbReference type="Gramene" id="AUR62000697-RA">
    <property type="protein sequence ID" value="AUR62000697-RA:cds"/>
    <property type="gene ID" value="AUR62000697"/>
</dbReference>
<keyword evidence="4" id="KW-1185">Reference proteome</keyword>
<sequence>SFPDHGESSAPGSFRLSFKGKIPNEMLTKSNIENEGASLEVELLDEFGKRVEVGVDSCVKIKIDVLDGDFNVEEEINWTEEKFKENIARPRKDKGSLLKGNTKFALNGGVAIVCGFSFTDNSKSMRNGTFRFGAQVIGGLPSGRVVRSAILGVPETKWDEIVKNAEACILTKEQYRYYDDASGDDLILDCAFNIKRVTFKGGTTRLYESLDFTQKYPGTAATYQGLSTWNHDKELPWVTIGMCMMPNLCNEPMMIFFPDVADEVLPVQAPNHGVDSLVYCPENDSAFYPLCQDESWLYTDIATEAAGVFGDNNPSLAFNMPQLISGHRLDSPMSLPPENILASYSCPNMPFYLDDTGMQQVNCCASSTLSSNFNYKGPAVLWAEKEASLADTRVSSNPDEFRTKTPSRHRVEKALIRVLGPHLPLSQQCVLPPDSSMLPQQDKPSASRCLKLQFKGDLPATLFTMTKIADQDVMLEVELLDKSDNRVDYGPESSLKIKIDVLDGDFDVEGRNDLTEEYTKNITPPRKDKGSLLKGNCEIKMSRGVASVSHIAFTDNSKSTRSEKYRLGAKIVKGLPPGVMVMAAVSEAIRVKERRGKSAKLRNAKQSELPKLKTPTHQNSDQELTNLSIIQEPPLLPPPSWTSNVSGFGHTLDANSLSMGSISPTNVYHDAAAANQACQGYVAQGGYFQNHGSMVNEDDEKMEALIQTHMEMLRTLMEETPVTTPLQEGRSNVTRKLISVFYMTKAATMFMISLGINAARRVTRNATAITDPSARAPSLRPSTLEIVKTAEYSRQKSWFLKRDLFYLLGPKEQVAAAPATVRAGNFAEVSEQSAEPSTFIAEPQVLSAEDEQLLKTSMSLTFSLLSFSPCLAL</sequence>
<dbReference type="GO" id="GO:0043565">
    <property type="term" value="F:sequence-specific DNA binding"/>
    <property type="evidence" value="ECO:0007669"/>
    <property type="project" value="TreeGrafter"/>
</dbReference>
<feature type="compositionally biased region" description="Basic residues" evidence="1">
    <location>
        <begin position="594"/>
        <end position="603"/>
    </location>
</feature>
<evidence type="ECO:0000259" key="2">
    <source>
        <dbReference type="Pfam" id="PF07887"/>
    </source>
</evidence>
<evidence type="ECO:0000313" key="4">
    <source>
        <dbReference type="Proteomes" id="UP000596660"/>
    </source>
</evidence>
<feature type="domain" description="Calmodulin binding protein-like N-terminal" evidence="2">
    <location>
        <begin position="450"/>
        <end position="593"/>
    </location>
</feature>
<proteinExistence type="predicted"/>
<reference evidence="3" key="2">
    <citation type="submission" date="2021-03" db="UniProtKB">
        <authorList>
            <consortium name="EnsemblPlants"/>
        </authorList>
    </citation>
    <scope>IDENTIFICATION</scope>
</reference>
<organism evidence="3 4">
    <name type="scientific">Chenopodium quinoa</name>
    <name type="common">Quinoa</name>
    <dbReference type="NCBI Taxonomy" id="63459"/>
    <lineage>
        <taxon>Eukaryota</taxon>
        <taxon>Viridiplantae</taxon>
        <taxon>Streptophyta</taxon>
        <taxon>Embryophyta</taxon>
        <taxon>Tracheophyta</taxon>
        <taxon>Spermatophyta</taxon>
        <taxon>Magnoliopsida</taxon>
        <taxon>eudicotyledons</taxon>
        <taxon>Gunneridae</taxon>
        <taxon>Pentapetalae</taxon>
        <taxon>Caryophyllales</taxon>
        <taxon>Chenopodiaceae</taxon>
        <taxon>Chenopodioideae</taxon>
        <taxon>Atripliceae</taxon>
        <taxon>Chenopodium</taxon>
    </lineage>
</organism>
<dbReference type="GO" id="GO:0005634">
    <property type="term" value="C:nucleus"/>
    <property type="evidence" value="ECO:0007669"/>
    <property type="project" value="TreeGrafter"/>
</dbReference>
<dbReference type="Proteomes" id="UP000596660">
    <property type="component" value="Unplaced"/>
</dbReference>
<feature type="region of interest" description="Disordered" evidence="1">
    <location>
        <begin position="594"/>
        <end position="619"/>
    </location>
</feature>
<protein>
    <recommendedName>
        <fullName evidence="2">Calmodulin binding protein-like N-terminal domain-containing protein</fullName>
    </recommendedName>
</protein>
<feature type="domain" description="Calmodulin binding protein-like N-terminal" evidence="2">
    <location>
        <begin position="14"/>
        <end position="138"/>
    </location>
</feature>
<accession>A0A803KNU1</accession>
<name>A0A803KNU1_CHEQI</name>
<dbReference type="InterPro" id="IPR046831">
    <property type="entry name" value="Calmodulin_bind_N"/>
</dbReference>
<dbReference type="EnsemblPlants" id="AUR62000697-RA">
    <property type="protein sequence ID" value="AUR62000697-RA:cds"/>
    <property type="gene ID" value="AUR62000697"/>
</dbReference>
<dbReference type="PANTHER" id="PTHR31713:SF43">
    <property type="entry name" value="CALMODULIN-BINDING PROTEIN 60 G"/>
    <property type="match status" value="1"/>
</dbReference>
<dbReference type="Pfam" id="PF07887">
    <property type="entry name" value="Calmodulin_bind"/>
    <property type="match status" value="2"/>
</dbReference>
<reference evidence="3" key="1">
    <citation type="journal article" date="2017" name="Nature">
        <title>The genome of Chenopodium quinoa.</title>
        <authorList>
            <person name="Jarvis D.E."/>
            <person name="Ho Y.S."/>
            <person name="Lightfoot D.J."/>
            <person name="Schmoeckel S.M."/>
            <person name="Li B."/>
            <person name="Borm T.J.A."/>
            <person name="Ohyanagi H."/>
            <person name="Mineta K."/>
            <person name="Michell C.T."/>
            <person name="Saber N."/>
            <person name="Kharbatia N.M."/>
            <person name="Rupper R.R."/>
            <person name="Sharp A.R."/>
            <person name="Dally N."/>
            <person name="Boughton B.A."/>
            <person name="Woo Y.H."/>
            <person name="Gao G."/>
            <person name="Schijlen E.G.W.M."/>
            <person name="Guo X."/>
            <person name="Momin A.A."/>
            <person name="Negrao S."/>
            <person name="Al-Babili S."/>
            <person name="Gehring C."/>
            <person name="Roessner U."/>
            <person name="Jung C."/>
            <person name="Murphy K."/>
            <person name="Arold S.T."/>
            <person name="Gojobori T."/>
            <person name="van der Linden C.G."/>
            <person name="van Loo E.N."/>
            <person name="Jellen E.N."/>
            <person name="Maughan P.J."/>
            <person name="Tester M."/>
        </authorList>
    </citation>
    <scope>NUCLEOTIDE SEQUENCE [LARGE SCALE GENOMIC DNA]</scope>
    <source>
        <strain evidence="3">cv. PI 614886</strain>
    </source>
</reference>
<evidence type="ECO:0000313" key="3">
    <source>
        <dbReference type="EnsemblPlants" id="AUR62000697-RA:cds"/>
    </source>
</evidence>
<dbReference type="AlphaFoldDB" id="A0A803KNU1"/>